<evidence type="ECO:0000313" key="2">
    <source>
        <dbReference type="EMBL" id="QEG33844.1"/>
    </source>
</evidence>
<dbReference type="CDD" id="cd05907">
    <property type="entry name" value="VL_LC_FACS_like"/>
    <property type="match status" value="1"/>
</dbReference>
<dbReference type="KEGG" id="bgok:Pr1d_11140"/>
<gene>
    <name evidence="2" type="ORF">Pr1d_11140</name>
</gene>
<organism evidence="2 3">
    <name type="scientific">Bythopirellula goksoeyrii</name>
    <dbReference type="NCBI Taxonomy" id="1400387"/>
    <lineage>
        <taxon>Bacteria</taxon>
        <taxon>Pseudomonadati</taxon>
        <taxon>Planctomycetota</taxon>
        <taxon>Planctomycetia</taxon>
        <taxon>Pirellulales</taxon>
        <taxon>Lacipirellulaceae</taxon>
        <taxon>Bythopirellula</taxon>
    </lineage>
</organism>
<feature type="domain" description="AMP-dependent synthetase/ligase" evidence="1">
    <location>
        <begin position="21"/>
        <end position="359"/>
    </location>
</feature>
<reference evidence="2 3" key="1">
    <citation type="submission" date="2019-08" db="EMBL/GenBank/DDBJ databases">
        <title>Deep-cultivation of Planctomycetes and their phenomic and genomic characterization uncovers novel biology.</title>
        <authorList>
            <person name="Wiegand S."/>
            <person name="Jogler M."/>
            <person name="Boedeker C."/>
            <person name="Pinto D."/>
            <person name="Vollmers J."/>
            <person name="Rivas-Marin E."/>
            <person name="Kohn T."/>
            <person name="Peeters S.H."/>
            <person name="Heuer A."/>
            <person name="Rast P."/>
            <person name="Oberbeckmann S."/>
            <person name="Bunk B."/>
            <person name="Jeske O."/>
            <person name="Meyerdierks A."/>
            <person name="Storesund J.E."/>
            <person name="Kallscheuer N."/>
            <person name="Luecker S."/>
            <person name="Lage O.M."/>
            <person name="Pohl T."/>
            <person name="Merkel B.J."/>
            <person name="Hornburger P."/>
            <person name="Mueller R.-W."/>
            <person name="Bruemmer F."/>
            <person name="Labrenz M."/>
            <person name="Spormann A.M."/>
            <person name="Op den Camp H."/>
            <person name="Overmann J."/>
            <person name="Amann R."/>
            <person name="Jetten M.S.M."/>
            <person name="Mascher T."/>
            <person name="Medema M.H."/>
            <person name="Devos D.P."/>
            <person name="Kaster A.-K."/>
            <person name="Ovreas L."/>
            <person name="Rohde M."/>
            <person name="Galperin M.Y."/>
            <person name="Jogler C."/>
        </authorList>
    </citation>
    <scope>NUCLEOTIDE SEQUENCE [LARGE SCALE GENOMIC DNA]</scope>
    <source>
        <strain evidence="2 3">Pr1d</strain>
    </source>
</reference>
<name>A0A5B9Q499_9BACT</name>
<dbReference type="EMBL" id="CP042913">
    <property type="protein sequence ID" value="QEG33844.1"/>
    <property type="molecule type" value="Genomic_DNA"/>
</dbReference>
<dbReference type="Proteomes" id="UP000323917">
    <property type="component" value="Chromosome"/>
</dbReference>
<keyword evidence="2" id="KW-0436">Ligase</keyword>
<dbReference type="Gene3D" id="3.40.50.12780">
    <property type="entry name" value="N-terminal domain of ligase-like"/>
    <property type="match status" value="1"/>
</dbReference>
<evidence type="ECO:0000259" key="1">
    <source>
        <dbReference type="Pfam" id="PF00501"/>
    </source>
</evidence>
<dbReference type="SUPFAM" id="SSF56801">
    <property type="entry name" value="Acetyl-CoA synthetase-like"/>
    <property type="match status" value="1"/>
</dbReference>
<dbReference type="GO" id="GO:0016020">
    <property type="term" value="C:membrane"/>
    <property type="evidence" value="ECO:0007669"/>
    <property type="project" value="TreeGrafter"/>
</dbReference>
<dbReference type="PANTHER" id="PTHR43272">
    <property type="entry name" value="LONG-CHAIN-FATTY-ACID--COA LIGASE"/>
    <property type="match status" value="1"/>
</dbReference>
<keyword evidence="3" id="KW-1185">Reference proteome</keyword>
<dbReference type="Pfam" id="PF23562">
    <property type="entry name" value="AMP-binding_C_3"/>
    <property type="match status" value="1"/>
</dbReference>
<protein>
    <submittedName>
        <fullName evidence="2">Long-chain-fatty-acid--CoA ligase FadD15</fullName>
        <ecNumber evidence="2">6.2.1.3</ecNumber>
    </submittedName>
</protein>
<dbReference type="AlphaFoldDB" id="A0A5B9Q499"/>
<dbReference type="PANTHER" id="PTHR43272:SF52">
    <property type="entry name" value="AMP-DEPENDENT SYNTHETASE_LIGASE DOMAIN-CONTAINING PROTEIN"/>
    <property type="match status" value="1"/>
</dbReference>
<dbReference type="InterPro" id="IPR000873">
    <property type="entry name" value="AMP-dep_synth/lig_dom"/>
</dbReference>
<dbReference type="EC" id="6.2.1.3" evidence="2"/>
<dbReference type="GO" id="GO:0004467">
    <property type="term" value="F:long-chain fatty acid-CoA ligase activity"/>
    <property type="evidence" value="ECO:0007669"/>
    <property type="project" value="UniProtKB-EC"/>
</dbReference>
<dbReference type="Pfam" id="PF00501">
    <property type="entry name" value="AMP-binding"/>
    <property type="match status" value="1"/>
</dbReference>
<sequence>MTTPDGELTIPALLLATVVRVPSKHALGIIRDGQLTWRTWQEIATDVQRVADNLRLAGVKPGDRVTQFAPNSFEWILADLAILSLGAVHVPIHASLSDEQVAGQVVQSGANLLILGREEGMSNELGLTCLAHSELVEKSAHEILKSPIPLPPSSALATILFTSGTAGQPRGVMLSHGNLAANAIATTEAVGSPNDETRLCFLPLSHIYARTCDLYTWIYRGTRLVLAESRETILRDCQLVKPTVLNGVPYFYQKVAQQLHAAGIAKKSGVLQDALGGQIKRLFCGGAAIAPETESLFAEQGLPLLSGYGLTETSPVISATSLENYCAGSVGRPLPGVKVRIDEVGEILVHGPNVMLGYWRDEEATRAAIIDGWLRTGDLGEFDSEGNLRIIGRRKEIIVLSTGKNVSPTAVERRILGSPLVESVCVVGEGRKCLAALIVPNPTALREEIRRQGLWVWSRRRAVTHPQILKIYRAEIDRLLARLSREQQIGPFMILDRAFSQESGEITAKFSLRRKTIGTNFSREIASLYRHEK</sequence>
<dbReference type="RefSeq" id="WP_168205059.1">
    <property type="nucleotide sequence ID" value="NZ_CP042913.1"/>
</dbReference>
<accession>A0A5B9Q499</accession>
<proteinExistence type="predicted"/>
<evidence type="ECO:0000313" key="3">
    <source>
        <dbReference type="Proteomes" id="UP000323917"/>
    </source>
</evidence>
<dbReference type="InterPro" id="IPR042099">
    <property type="entry name" value="ANL_N_sf"/>
</dbReference>